<dbReference type="Proteomes" id="UP001251524">
    <property type="component" value="Unassembled WGS sequence"/>
</dbReference>
<feature type="domain" description="AB hydrolase-1" evidence="1">
    <location>
        <begin position="280"/>
        <end position="548"/>
    </location>
</feature>
<dbReference type="Pfam" id="PF12697">
    <property type="entry name" value="Abhydrolase_6"/>
    <property type="match status" value="1"/>
</dbReference>
<comment type="caution">
    <text evidence="2">The sequence shown here is derived from an EMBL/GenBank/DDBJ whole genome shotgun (WGS) entry which is preliminary data.</text>
</comment>
<dbReference type="Gene3D" id="3.40.50.1820">
    <property type="entry name" value="alpha/beta hydrolase"/>
    <property type="match status" value="1"/>
</dbReference>
<gene>
    <name evidence="2" type="ORF">J2X06_001852</name>
</gene>
<evidence type="ECO:0000313" key="3">
    <source>
        <dbReference type="Proteomes" id="UP001251524"/>
    </source>
</evidence>
<keyword evidence="3" id="KW-1185">Reference proteome</keyword>
<organism evidence="2 3">
    <name type="scientific">Lysobacter niastensis</name>
    <dbReference type="NCBI Taxonomy" id="380629"/>
    <lineage>
        <taxon>Bacteria</taxon>
        <taxon>Pseudomonadati</taxon>
        <taxon>Pseudomonadota</taxon>
        <taxon>Gammaproteobacteria</taxon>
        <taxon>Lysobacterales</taxon>
        <taxon>Lysobacteraceae</taxon>
        <taxon>Lysobacter</taxon>
    </lineage>
</organism>
<dbReference type="SUPFAM" id="SSF53474">
    <property type="entry name" value="alpha/beta-Hydrolases"/>
    <property type="match status" value="1"/>
</dbReference>
<dbReference type="EMBL" id="JAVDVY010000002">
    <property type="protein sequence ID" value="MDR7134643.1"/>
    <property type="molecule type" value="Genomic_DNA"/>
</dbReference>
<dbReference type="InterPro" id="IPR000073">
    <property type="entry name" value="AB_hydrolase_1"/>
</dbReference>
<accession>A0ABU1WAQ5</accession>
<evidence type="ECO:0000313" key="2">
    <source>
        <dbReference type="EMBL" id="MDR7134643.1"/>
    </source>
</evidence>
<protein>
    <submittedName>
        <fullName evidence="2">Pimeloyl-ACP methyl ester carboxylesterase</fullName>
    </submittedName>
</protein>
<sequence>MTPVPYDGCARVFAWAVLCLSLALGGCATRPAKRAPASGIGSSQSLLEQAQAEATAADQSHRASDAAAGWVRCATSAHGALAATSQAIGKQASALATHCTDRLLESALRQRSRRWSEGPTQIDGTTLTVEFRQLSPALRGPLTMVRAQDVPMQMFGGERFARPGLGVPLALVTPRCEDAPACHLWPPEGVFRWATAWIEPGVEDSAPPRLVIGDPVAIGNLTEGTWQYPLAEDTSAFFAYGAGTSKLPRLAIWGLLGGHEVGRRAGLYLLEDYDPHKRPIVMIHGLGSSPLTWARLSNAIWGDPLLRSQFQVWHVVYQTNAPLLVIRHRVKGYLDEGWRVLDPEGDDPARNGMVLIGHSLGGVVSRLLSVDSGEVLWSVGFTEPVSSLKGDPEDLRSIDEVFHFTAYPGISRAIFMASPHRGSPTAGSFIGRFMRVLVGRRAPELEALNRVARDNPEAVTDLMRPIFTRSRLNSIATLQPLQPVRRAGETLMPGPGIPYHTIAGIKPGSRPESDGVVPLASAIIPGAQSTLVISSEHNVQENAEAVAEVLRILREDIGQRSEEGP</sequence>
<evidence type="ECO:0000259" key="1">
    <source>
        <dbReference type="Pfam" id="PF12697"/>
    </source>
</evidence>
<reference evidence="2 3" key="1">
    <citation type="submission" date="2023-07" db="EMBL/GenBank/DDBJ databases">
        <title>Sorghum-associated microbial communities from plants grown in Nebraska, USA.</title>
        <authorList>
            <person name="Schachtman D."/>
        </authorList>
    </citation>
    <scope>NUCLEOTIDE SEQUENCE [LARGE SCALE GENOMIC DNA]</scope>
    <source>
        <strain evidence="2 3">BE198</strain>
    </source>
</reference>
<dbReference type="RefSeq" id="WP_310061371.1">
    <property type="nucleotide sequence ID" value="NZ_JAVDVY010000002.1"/>
</dbReference>
<dbReference type="InterPro" id="IPR029058">
    <property type="entry name" value="AB_hydrolase_fold"/>
</dbReference>
<proteinExistence type="predicted"/>
<name>A0ABU1WAQ5_9GAMM</name>